<evidence type="ECO:0008006" key="4">
    <source>
        <dbReference type="Google" id="ProtNLM"/>
    </source>
</evidence>
<gene>
    <name evidence="2" type="ORF">GCM10010421_09870</name>
</gene>
<sequence>MVVTGQLRAHARIGKGTTMNRRYTLEAALALLGAAVSGAVRAVVSWLLQNSSGDA</sequence>
<proteinExistence type="predicted"/>
<keyword evidence="1" id="KW-0472">Membrane</keyword>
<keyword evidence="3" id="KW-1185">Reference proteome</keyword>
<dbReference type="EMBL" id="BAAATK010000004">
    <property type="protein sequence ID" value="GAA2425240.1"/>
    <property type="molecule type" value="Genomic_DNA"/>
</dbReference>
<comment type="caution">
    <text evidence="2">The sequence shown here is derived from an EMBL/GenBank/DDBJ whole genome shotgun (WGS) entry which is preliminary data.</text>
</comment>
<evidence type="ECO:0000313" key="3">
    <source>
        <dbReference type="Proteomes" id="UP001500460"/>
    </source>
</evidence>
<evidence type="ECO:0000256" key="1">
    <source>
        <dbReference type="SAM" id="Phobius"/>
    </source>
</evidence>
<feature type="transmembrane region" description="Helical" evidence="1">
    <location>
        <begin position="27"/>
        <end position="48"/>
    </location>
</feature>
<protein>
    <recommendedName>
        <fullName evidence="4">Secreted protein</fullName>
    </recommendedName>
</protein>
<name>A0ABN3JBX1_9ACTN</name>
<dbReference type="Proteomes" id="UP001500460">
    <property type="component" value="Unassembled WGS sequence"/>
</dbReference>
<reference evidence="2 3" key="1">
    <citation type="journal article" date="2019" name="Int. J. Syst. Evol. Microbiol.">
        <title>The Global Catalogue of Microorganisms (GCM) 10K type strain sequencing project: providing services to taxonomists for standard genome sequencing and annotation.</title>
        <authorList>
            <consortium name="The Broad Institute Genomics Platform"/>
            <consortium name="The Broad Institute Genome Sequencing Center for Infectious Disease"/>
            <person name="Wu L."/>
            <person name="Ma J."/>
        </authorList>
    </citation>
    <scope>NUCLEOTIDE SEQUENCE [LARGE SCALE GENOMIC DNA]</scope>
    <source>
        <strain evidence="2 3">JCM 6922</strain>
    </source>
</reference>
<keyword evidence="1" id="KW-0812">Transmembrane</keyword>
<evidence type="ECO:0000313" key="2">
    <source>
        <dbReference type="EMBL" id="GAA2425240.1"/>
    </source>
</evidence>
<accession>A0ABN3JBX1</accession>
<organism evidence="2 3">
    <name type="scientific">Streptomyces glaucus</name>
    <dbReference type="NCBI Taxonomy" id="284029"/>
    <lineage>
        <taxon>Bacteria</taxon>
        <taxon>Bacillati</taxon>
        <taxon>Actinomycetota</taxon>
        <taxon>Actinomycetes</taxon>
        <taxon>Kitasatosporales</taxon>
        <taxon>Streptomycetaceae</taxon>
        <taxon>Streptomyces</taxon>
    </lineage>
</organism>
<keyword evidence="1" id="KW-1133">Transmembrane helix</keyword>